<dbReference type="EMBL" id="MUGO01000014">
    <property type="protein sequence ID" value="PQA92707.1"/>
    <property type="molecule type" value="Genomic_DNA"/>
</dbReference>
<organism evidence="1 2">
    <name type="scientific">Chryseobacterium piscicola</name>
    <dbReference type="NCBI Taxonomy" id="551459"/>
    <lineage>
        <taxon>Bacteria</taxon>
        <taxon>Pseudomonadati</taxon>
        <taxon>Bacteroidota</taxon>
        <taxon>Flavobacteriia</taxon>
        <taxon>Flavobacteriales</taxon>
        <taxon>Weeksellaceae</taxon>
        <taxon>Chryseobacterium group</taxon>
        <taxon>Chryseobacterium</taxon>
    </lineage>
</organism>
<comment type="caution">
    <text evidence="1">The sequence shown here is derived from an EMBL/GenBank/DDBJ whole genome shotgun (WGS) entry which is preliminary data.</text>
</comment>
<keyword evidence="2" id="KW-1185">Reference proteome</keyword>
<dbReference type="AlphaFoldDB" id="A0A2S7KE68"/>
<sequence>MECTFEKKVHFFVFKATIFRICSLIDRNSSKKHLEENFKLAKNRIEELRKRFMTFFQLKCFQ</sequence>
<accession>A0A2S7KE68</accession>
<evidence type="ECO:0000313" key="2">
    <source>
        <dbReference type="Proteomes" id="UP000238314"/>
    </source>
</evidence>
<name>A0A2S7KE68_9FLAO</name>
<protein>
    <submittedName>
        <fullName evidence="1">Uncharacterized protein</fullName>
    </submittedName>
</protein>
<evidence type="ECO:0000313" key="1">
    <source>
        <dbReference type="EMBL" id="PQA92707.1"/>
    </source>
</evidence>
<reference evidence="1 2" key="1">
    <citation type="submission" date="2016-11" db="EMBL/GenBank/DDBJ databases">
        <title>Whole genomes of Flavobacteriaceae.</title>
        <authorList>
            <person name="Stine C."/>
            <person name="Li C."/>
            <person name="Tadesse D."/>
        </authorList>
    </citation>
    <scope>NUCLEOTIDE SEQUENCE [LARGE SCALE GENOMIC DNA]</scope>
    <source>
        <strain evidence="1 2">DSM 21068</strain>
    </source>
</reference>
<proteinExistence type="predicted"/>
<gene>
    <name evidence="1" type="ORF">B0A70_09990</name>
</gene>
<dbReference type="Proteomes" id="UP000238314">
    <property type="component" value="Unassembled WGS sequence"/>
</dbReference>